<dbReference type="InterPro" id="IPR036108">
    <property type="entry name" value="4pyrrol_syn_uPrphyn_synt_sf"/>
</dbReference>
<accession>A0A2T5HDK5</accession>
<dbReference type="Pfam" id="PF02602">
    <property type="entry name" value="HEM4"/>
    <property type="match status" value="1"/>
</dbReference>
<dbReference type="Proteomes" id="UP000244077">
    <property type="component" value="Unassembled WGS sequence"/>
</dbReference>
<dbReference type="SUPFAM" id="SSF69618">
    <property type="entry name" value="HemD-like"/>
    <property type="match status" value="1"/>
</dbReference>
<dbReference type="CDD" id="cd06578">
    <property type="entry name" value="HemD"/>
    <property type="match status" value="1"/>
</dbReference>
<sequence>MPLPLLITRPKDDAERLAEELRALVPELSVILAPVLEIRPLPFDLPDEPFDLVLISSQHAIPAALNCGNLPVVCVGAATARKAEVAGLTVRAVFPTADDLVRGLADQKGSRALHLHGYHTRGNVAERLISSGLETNERVVYDQIARSWTTAEQCEIFHQPHLLVPLYSPRSAQILSENLAGYTGELTLVAISEACREAWSGPVVKSICVAEHPDGETMKQVIASKLS</sequence>
<dbReference type="EMBL" id="QAOH01000011">
    <property type="protein sequence ID" value="PTQ69661.1"/>
    <property type="molecule type" value="Genomic_DNA"/>
</dbReference>
<dbReference type="GO" id="GO:0004852">
    <property type="term" value="F:uroporphyrinogen-III synthase activity"/>
    <property type="evidence" value="ECO:0007669"/>
    <property type="project" value="InterPro"/>
</dbReference>
<evidence type="ECO:0000259" key="1">
    <source>
        <dbReference type="Pfam" id="PF02602"/>
    </source>
</evidence>
<keyword evidence="3" id="KW-1185">Reference proteome</keyword>
<evidence type="ECO:0000313" key="3">
    <source>
        <dbReference type="Proteomes" id="UP000244077"/>
    </source>
</evidence>
<organism evidence="2 3">
    <name type="scientific">Celeribacter persicus</name>
    <dbReference type="NCBI Taxonomy" id="1651082"/>
    <lineage>
        <taxon>Bacteria</taxon>
        <taxon>Pseudomonadati</taxon>
        <taxon>Pseudomonadota</taxon>
        <taxon>Alphaproteobacteria</taxon>
        <taxon>Rhodobacterales</taxon>
        <taxon>Roseobacteraceae</taxon>
        <taxon>Celeribacter</taxon>
    </lineage>
</organism>
<dbReference type="Gene3D" id="3.40.50.10090">
    <property type="match status" value="2"/>
</dbReference>
<dbReference type="AlphaFoldDB" id="A0A2T5HDK5"/>
<gene>
    <name evidence="2" type="ORF">C8N42_11110</name>
</gene>
<name>A0A2T5HDK5_9RHOB</name>
<dbReference type="GO" id="GO:0033014">
    <property type="term" value="P:tetrapyrrole biosynthetic process"/>
    <property type="evidence" value="ECO:0007669"/>
    <property type="project" value="InterPro"/>
</dbReference>
<evidence type="ECO:0000313" key="2">
    <source>
        <dbReference type="EMBL" id="PTQ69661.1"/>
    </source>
</evidence>
<comment type="caution">
    <text evidence="2">The sequence shown here is derived from an EMBL/GenBank/DDBJ whole genome shotgun (WGS) entry which is preliminary data.</text>
</comment>
<feature type="domain" description="Tetrapyrrole biosynthesis uroporphyrinogen III synthase" evidence="1">
    <location>
        <begin position="17"/>
        <end position="218"/>
    </location>
</feature>
<dbReference type="RefSeq" id="WP_170109306.1">
    <property type="nucleotide sequence ID" value="NZ_QAOH01000011.1"/>
</dbReference>
<reference evidence="2 3" key="1">
    <citation type="submission" date="2018-04" db="EMBL/GenBank/DDBJ databases">
        <title>Genomic Encyclopedia of Archaeal and Bacterial Type Strains, Phase II (KMG-II): from individual species to whole genera.</title>
        <authorList>
            <person name="Goeker M."/>
        </authorList>
    </citation>
    <scope>NUCLEOTIDE SEQUENCE [LARGE SCALE GENOMIC DNA]</scope>
    <source>
        <strain evidence="2 3">DSM 100434</strain>
    </source>
</reference>
<proteinExistence type="predicted"/>
<protein>
    <submittedName>
        <fullName evidence="2">Uroporphyrinogen-III synthase</fullName>
    </submittedName>
</protein>
<dbReference type="InterPro" id="IPR003754">
    <property type="entry name" value="4pyrrol_synth_uPrphyn_synth"/>
</dbReference>